<keyword evidence="2 4" id="KW-0808">Transferase</keyword>
<proteinExistence type="inferred from homology"/>
<dbReference type="HAMAP" id="MF_01139">
    <property type="entry name" value="ISPT"/>
    <property type="match status" value="1"/>
</dbReference>
<dbReference type="InterPro" id="IPR036424">
    <property type="entry name" value="UPP_synth-like_sf"/>
</dbReference>
<dbReference type="NCBIfam" id="TIGR00055">
    <property type="entry name" value="uppS"/>
    <property type="match status" value="1"/>
</dbReference>
<dbReference type="OrthoDB" id="4173905at2759"/>
<dbReference type="GO" id="GO:0045547">
    <property type="term" value="F:ditrans,polycis-polyprenyl diphosphate synthase [(2E,6E)-farnesyl diphosphate specific] activity"/>
    <property type="evidence" value="ECO:0007669"/>
    <property type="project" value="UniProtKB-EC"/>
</dbReference>
<dbReference type="SUPFAM" id="SSF64005">
    <property type="entry name" value="Undecaprenyl diphosphate synthase"/>
    <property type="match status" value="1"/>
</dbReference>
<dbReference type="Pfam" id="PF01255">
    <property type="entry name" value="Prenyltransf"/>
    <property type="match status" value="1"/>
</dbReference>
<dbReference type="Proteomes" id="UP000494106">
    <property type="component" value="Unassembled WGS sequence"/>
</dbReference>
<dbReference type="InterPro" id="IPR001441">
    <property type="entry name" value="UPP_synth-like"/>
</dbReference>
<sequence length="250" mass="28886">MDGNRRYAKKNSVDTSAGHYKGFDKLSETLKWCLDLGIPEVTVYAFSIENFKRSKEEVDALMDLARDKFKSLLDEIDQINEWGVRVHIAGRLSLLPEDLRALVSKAMLATRHNNKLRLNIAYAYTGRDEISRAASHIVDGVKNNELKGQDIDSELVSQTLELTEPELMVRTSGEVRLSDFMLWQVSNTVLYFSDVLWPEFTIWNLLVAIIHFQRYAPPPKEAKYFSGEKQKFFDKLEDQRLKQLEKYVSC</sequence>
<dbReference type="PANTHER" id="PTHR10291:SF43">
    <property type="entry name" value="DEHYDRODOLICHYL DIPHOSPHATE SYNTHASE COMPLEX SUBUNIT DHDDS"/>
    <property type="match status" value="1"/>
</dbReference>
<dbReference type="EMBL" id="CADEBC010000369">
    <property type="protein sequence ID" value="CAB3229191.1"/>
    <property type="molecule type" value="Genomic_DNA"/>
</dbReference>
<dbReference type="PROSITE" id="PS01066">
    <property type="entry name" value="UPP_SYNTHASE"/>
    <property type="match status" value="1"/>
</dbReference>
<evidence type="ECO:0000313" key="5">
    <source>
        <dbReference type="EMBL" id="CAB3229191.1"/>
    </source>
</evidence>
<reference evidence="7 8" key="1">
    <citation type="submission" date="2020-04" db="EMBL/GenBank/DDBJ databases">
        <authorList>
            <person name="Wallbank WR R."/>
            <person name="Pardo Diaz C."/>
            <person name="Kozak K."/>
            <person name="Martin S."/>
            <person name="Jiggins C."/>
            <person name="Moest M."/>
            <person name="Warren A I."/>
            <person name="Byers J.R.P. K."/>
            <person name="Montejo-Kovacevich G."/>
            <person name="Yen C E."/>
        </authorList>
    </citation>
    <scope>NUCLEOTIDE SEQUENCE [LARGE SCALE GENOMIC DNA]</scope>
</reference>
<evidence type="ECO:0000256" key="2">
    <source>
        <dbReference type="ARBA" id="ARBA00022679"/>
    </source>
</evidence>
<dbReference type="InterPro" id="IPR018520">
    <property type="entry name" value="UPP_synth-like_CS"/>
</dbReference>
<evidence type="ECO:0000313" key="7">
    <source>
        <dbReference type="Proteomes" id="UP000494106"/>
    </source>
</evidence>
<name>A0A8S1BCQ4_ARCPL</name>
<dbReference type="AlphaFoldDB" id="A0A8S1BCQ4"/>
<gene>
    <name evidence="6" type="ORF">APLA_LOCUS15742</name>
    <name evidence="5" type="ORF">APLA_LOCUS3858</name>
</gene>
<dbReference type="EMBL" id="CADEBD010000494">
    <property type="protein sequence ID" value="CAB3256733.1"/>
    <property type="molecule type" value="Genomic_DNA"/>
</dbReference>
<dbReference type="PANTHER" id="PTHR10291">
    <property type="entry name" value="DEHYDRODOLICHYL DIPHOSPHATE SYNTHASE FAMILY MEMBER"/>
    <property type="match status" value="1"/>
</dbReference>
<comment type="similarity">
    <text evidence="1 4">Belongs to the UPP synthase family.</text>
</comment>
<protein>
    <recommendedName>
        <fullName evidence="4">Alkyl transferase</fullName>
        <ecNumber evidence="4">2.5.1.-</ecNumber>
    </recommendedName>
</protein>
<dbReference type="GO" id="GO:1904423">
    <property type="term" value="C:dehydrodolichyl diphosphate synthase complex"/>
    <property type="evidence" value="ECO:0007669"/>
    <property type="project" value="TreeGrafter"/>
</dbReference>
<dbReference type="GO" id="GO:0005783">
    <property type="term" value="C:endoplasmic reticulum"/>
    <property type="evidence" value="ECO:0007669"/>
    <property type="project" value="TreeGrafter"/>
</dbReference>
<dbReference type="Proteomes" id="UP000494256">
    <property type="component" value="Unassembled WGS sequence"/>
</dbReference>
<keyword evidence="7" id="KW-1185">Reference proteome</keyword>
<evidence type="ECO:0000313" key="8">
    <source>
        <dbReference type="Proteomes" id="UP000494256"/>
    </source>
</evidence>
<evidence type="ECO:0000256" key="4">
    <source>
        <dbReference type="RuleBase" id="RU363018"/>
    </source>
</evidence>
<dbReference type="EC" id="2.5.1.-" evidence="4"/>
<dbReference type="CDD" id="cd00475">
    <property type="entry name" value="Cis_IPPS"/>
    <property type="match status" value="1"/>
</dbReference>
<organism evidence="6 8">
    <name type="scientific">Arctia plantaginis</name>
    <name type="common">Wood tiger moth</name>
    <name type="synonym">Phalaena plantaginis</name>
    <dbReference type="NCBI Taxonomy" id="874455"/>
    <lineage>
        <taxon>Eukaryota</taxon>
        <taxon>Metazoa</taxon>
        <taxon>Ecdysozoa</taxon>
        <taxon>Arthropoda</taxon>
        <taxon>Hexapoda</taxon>
        <taxon>Insecta</taxon>
        <taxon>Pterygota</taxon>
        <taxon>Neoptera</taxon>
        <taxon>Endopterygota</taxon>
        <taxon>Lepidoptera</taxon>
        <taxon>Glossata</taxon>
        <taxon>Ditrysia</taxon>
        <taxon>Noctuoidea</taxon>
        <taxon>Erebidae</taxon>
        <taxon>Arctiinae</taxon>
        <taxon>Arctia</taxon>
    </lineage>
</organism>
<comment type="catalytic activity">
    <reaction evidence="3">
        <text>n isopentenyl diphosphate + (2E,6E)-farnesyl diphosphate = a di-trans,poly-cis-polyprenyl diphosphate + n diphosphate</text>
        <dbReference type="Rhea" id="RHEA:53008"/>
        <dbReference type="Rhea" id="RHEA-COMP:19494"/>
        <dbReference type="ChEBI" id="CHEBI:33019"/>
        <dbReference type="ChEBI" id="CHEBI:128769"/>
        <dbReference type="ChEBI" id="CHEBI:136960"/>
        <dbReference type="ChEBI" id="CHEBI:175763"/>
        <dbReference type="EC" id="2.5.1.87"/>
    </reaction>
</comment>
<dbReference type="GO" id="GO:0016094">
    <property type="term" value="P:polyprenol biosynthetic process"/>
    <property type="evidence" value="ECO:0007669"/>
    <property type="project" value="TreeGrafter"/>
</dbReference>
<comment type="caution">
    <text evidence="6">The sequence shown here is derived from an EMBL/GenBank/DDBJ whole genome shotgun (WGS) entry which is preliminary data.</text>
</comment>
<evidence type="ECO:0000313" key="6">
    <source>
        <dbReference type="EMBL" id="CAB3256733.1"/>
    </source>
</evidence>
<evidence type="ECO:0000256" key="3">
    <source>
        <dbReference type="ARBA" id="ARBA00047353"/>
    </source>
</evidence>
<evidence type="ECO:0000256" key="1">
    <source>
        <dbReference type="ARBA" id="ARBA00005432"/>
    </source>
</evidence>
<dbReference type="Gene3D" id="3.40.1180.10">
    <property type="entry name" value="Decaprenyl diphosphate synthase-like"/>
    <property type="match status" value="1"/>
</dbReference>
<accession>A0A8S1BCQ4</accession>